<gene>
    <name evidence="2" type="ORF">V1I91_16095</name>
</gene>
<organism evidence="2 3">
    <name type="scientific">Maribacter cobaltidurans</name>
    <dbReference type="NCBI Taxonomy" id="1178778"/>
    <lineage>
        <taxon>Bacteria</taxon>
        <taxon>Pseudomonadati</taxon>
        <taxon>Bacteroidota</taxon>
        <taxon>Flavobacteriia</taxon>
        <taxon>Flavobacteriales</taxon>
        <taxon>Flavobacteriaceae</taxon>
        <taxon>Maribacter</taxon>
    </lineage>
</organism>
<name>A0ABU7IX85_9FLAO</name>
<dbReference type="PROSITE" id="PS51257">
    <property type="entry name" value="PROKAR_LIPOPROTEIN"/>
    <property type="match status" value="1"/>
</dbReference>
<reference evidence="2 3" key="1">
    <citation type="submission" date="2024-01" db="EMBL/GenBank/DDBJ databases">
        <title>Maribacter spp. originated from different algae showed divergent polysaccharides utilization ability.</title>
        <authorList>
            <person name="Wang H."/>
            <person name="Wu Y."/>
        </authorList>
    </citation>
    <scope>NUCLEOTIDE SEQUENCE [LARGE SCALE GENOMIC DNA]</scope>
    <source>
        <strain evidence="2 3">PR1</strain>
    </source>
</reference>
<dbReference type="RefSeq" id="WP_272652281.1">
    <property type="nucleotide sequence ID" value="NZ_JAZDDG010000007.1"/>
</dbReference>
<proteinExistence type="predicted"/>
<comment type="caution">
    <text evidence="2">The sequence shown here is derived from an EMBL/GenBank/DDBJ whole genome shotgun (WGS) entry which is preliminary data.</text>
</comment>
<dbReference type="EMBL" id="JAZDDG010000007">
    <property type="protein sequence ID" value="MEE1977604.1"/>
    <property type="molecule type" value="Genomic_DNA"/>
</dbReference>
<evidence type="ECO:0000313" key="2">
    <source>
        <dbReference type="EMBL" id="MEE1977604.1"/>
    </source>
</evidence>
<dbReference type="Proteomes" id="UP001356308">
    <property type="component" value="Unassembled WGS sequence"/>
</dbReference>
<evidence type="ECO:0000256" key="1">
    <source>
        <dbReference type="SAM" id="SignalP"/>
    </source>
</evidence>
<feature type="signal peptide" evidence="1">
    <location>
        <begin position="1"/>
        <end position="20"/>
    </location>
</feature>
<keyword evidence="3" id="KW-1185">Reference proteome</keyword>
<keyword evidence="1" id="KW-0732">Signal</keyword>
<feature type="chain" id="PRO_5047141827" evidence="1">
    <location>
        <begin position="21"/>
        <end position="125"/>
    </location>
</feature>
<evidence type="ECO:0000313" key="3">
    <source>
        <dbReference type="Proteomes" id="UP001356308"/>
    </source>
</evidence>
<protein>
    <submittedName>
        <fullName evidence="2">Uncharacterized protein</fullName>
    </submittedName>
</protein>
<accession>A0ABU7IX85</accession>
<sequence length="125" mass="13943">MKRISLAAILVGLLAFGCNNDDVTVISACDVENPIEDLEWLRSEIQRRKNDTSADAVYCYIEQAKSDGQTIFIYNDCNPLASKVIPILNCSGTSVGFLGDENFRLNGIEKRFVLFRPTDFACKLD</sequence>